<dbReference type="SMART" id="SM01060">
    <property type="entry name" value="Catalase"/>
    <property type="match status" value="1"/>
</dbReference>
<dbReference type="Pfam" id="PF00199">
    <property type="entry name" value="Catalase"/>
    <property type="match status" value="1"/>
</dbReference>
<evidence type="ECO:0000256" key="9">
    <source>
        <dbReference type="RuleBase" id="RU000498"/>
    </source>
</evidence>
<evidence type="ECO:0000313" key="13">
    <source>
        <dbReference type="EMBL" id="CCA23491.1"/>
    </source>
</evidence>
<evidence type="ECO:0000256" key="2">
    <source>
        <dbReference type="ARBA" id="ARBA00022559"/>
    </source>
</evidence>
<comment type="similarity">
    <text evidence="1 9">Belongs to the catalase family.</text>
</comment>
<evidence type="ECO:0000256" key="6">
    <source>
        <dbReference type="ARBA" id="ARBA00023004"/>
    </source>
</evidence>
<dbReference type="Gene3D" id="3.40.50.300">
    <property type="entry name" value="P-loop containing nucleotide triphosphate hydrolases"/>
    <property type="match status" value="1"/>
</dbReference>
<keyword evidence="5 9" id="KW-0560">Oxidoreductase</keyword>
<dbReference type="PROSITE" id="PS00438">
    <property type="entry name" value="CATALASE_2"/>
    <property type="match status" value="1"/>
</dbReference>
<dbReference type="PROSITE" id="PS00437">
    <property type="entry name" value="CATALASE_1"/>
    <property type="match status" value="1"/>
</dbReference>
<dbReference type="PANTHER" id="PTHR11465">
    <property type="entry name" value="CATALASE"/>
    <property type="match status" value="1"/>
</dbReference>
<evidence type="ECO:0000256" key="10">
    <source>
        <dbReference type="RuleBase" id="RU004142"/>
    </source>
</evidence>
<dbReference type="GO" id="GO:0005739">
    <property type="term" value="C:mitochondrion"/>
    <property type="evidence" value="ECO:0007669"/>
    <property type="project" value="TreeGrafter"/>
</dbReference>
<reference evidence="13" key="1">
    <citation type="journal article" date="2011" name="PLoS Biol.">
        <title>Gene gain and loss during evolution of obligate parasitism in the white rust pathogen of Arabidopsis thaliana.</title>
        <authorList>
            <person name="Kemen E."/>
            <person name="Gardiner A."/>
            <person name="Schultz-Larsen T."/>
            <person name="Kemen A.C."/>
            <person name="Balmuth A.L."/>
            <person name="Robert-Seilaniantz A."/>
            <person name="Bailey K."/>
            <person name="Holub E."/>
            <person name="Studholme D.J."/>
            <person name="Maclean D."/>
            <person name="Jones J.D."/>
        </authorList>
    </citation>
    <scope>NUCLEOTIDE SEQUENCE</scope>
</reference>
<comment type="catalytic activity">
    <reaction evidence="8 9">
        <text>2 H2O2 = O2 + 2 H2O</text>
        <dbReference type="Rhea" id="RHEA:20309"/>
        <dbReference type="ChEBI" id="CHEBI:15377"/>
        <dbReference type="ChEBI" id="CHEBI:15379"/>
        <dbReference type="ChEBI" id="CHEBI:16240"/>
        <dbReference type="EC" id="1.11.1.6"/>
    </reaction>
</comment>
<keyword evidence="4 9" id="KW-0479">Metal-binding</keyword>
<dbReference type="InterPro" id="IPR018028">
    <property type="entry name" value="Catalase"/>
</dbReference>
<dbReference type="Pfam" id="PF08477">
    <property type="entry name" value="Roc"/>
    <property type="match status" value="1"/>
</dbReference>
<protein>
    <recommendedName>
        <fullName evidence="9">Catalase</fullName>
        <ecNumber evidence="9">1.11.1.6</ecNumber>
    </recommendedName>
</protein>
<dbReference type="InterPro" id="IPR020835">
    <property type="entry name" value="Catalase_sf"/>
</dbReference>
<comment type="function">
    <text evidence="10">Catalyzes the degradation of hydrogen peroxide (H(2)O(2)) generated by peroxisomal oxidases to water and oxygen, thereby protecting cells from the toxic effects of hydrogen peroxide.</text>
</comment>
<dbReference type="GO" id="GO:0042744">
    <property type="term" value="P:hydrogen peroxide catabolic process"/>
    <property type="evidence" value="ECO:0007669"/>
    <property type="project" value="UniProtKB-KW"/>
</dbReference>
<evidence type="ECO:0000256" key="11">
    <source>
        <dbReference type="SAM" id="MobiDB-lite"/>
    </source>
</evidence>
<dbReference type="CDD" id="cd00882">
    <property type="entry name" value="Ras_like_GTPase"/>
    <property type="match status" value="1"/>
</dbReference>
<dbReference type="PROSITE" id="PS51402">
    <property type="entry name" value="CATALASE_3"/>
    <property type="match status" value="1"/>
</dbReference>
<dbReference type="Gene3D" id="2.40.180.10">
    <property type="entry name" value="Catalase core domain"/>
    <property type="match status" value="1"/>
</dbReference>
<dbReference type="GO" id="GO:0042542">
    <property type="term" value="P:response to hydrogen peroxide"/>
    <property type="evidence" value="ECO:0007669"/>
    <property type="project" value="TreeGrafter"/>
</dbReference>
<organism evidence="13">
    <name type="scientific">Albugo laibachii Nc14</name>
    <dbReference type="NCBI Taxonomy" id="890382"/>
    <lineage>
        <taxon>Eukaryota</taxon>
        <taxon>Sar</taxon>
        <taxon>Stramenopiles</taxon>
        <taxon>Oomycota</taxon>
        <taxon>Peronosporomycetes</taxon>
        <taxon>Albuginales</taxon>
        <taxon>Albuginaceae</taxon>
        <taxon>Albugo</taxon>
    </lineage>
</organism>
<dbReference type="GO" id="GO:0004096">
    <property type="term" value="F:catalase activity"/>
    <property type="evidence" value="ECO:0007669"/>
    <property type="project" value="UniProtKB-EC"/>
</dbReference>
<dbReference type="AlphaFoldDB" id="F0WQ85"/>
<dbReference type="InterPro" id="IPR011614">
    <property type="entry name" value="Catalase_core"/>
</dbReference>
<accession>F0WQ85</accession>
<dbReference type="GO" id="GO:0020037">
    <property type="term" value="F:heme binding"/>
    <property type="evidence" value="ECO:0007669"/>
    <property type="project" value="InterPro"/>
</dbReference>
<dbReference type="GO" id="GO:0046872">
    <property type="term" value="F:metal ion binding"/>
    <property type="evidence" value="ECO:0007669"/>
    <property type="project" value="UniProtKB-KW"/>
</dbReference>
<evidence type="ECO:0000256" key="5">
    <source>
        <dbReference type="ARBA" id="ARBA00023002"/>
    </source>
</evidence>
<dbReference type="SUPFAM" id="SSF52540">
    <property type="entry name" value="P-loop containing nucleoside triphosphate hydrolases"/>
    <property type="match status" value="1"/>
</dbReference>
<dbReference type="InterPro" id="IPR027417">
    <property type="entry name" value="P-loop_NTPase"/>
</dbReference>
<feature type="domain" description="Catalase core" evidence="12">
    <location>
        <begin position="604"/>
        <end position="991"/>
    </location>
</feature>
<keyword evidence="7 9" id="KW-0376">Hydrogen peroxide</keyword>
<keyword evidence="2 9" id="KW-0575">Peroxidase</keyword>
<dbReference type="InterPro" id="IPR002226">
    <property type="entry name" value="Catalase_haem_BS"/>
</dbReference>
<feature type="region of interest" description="Disordered" evidence="11">
    <location>
        <begin position="1080"/>
        <end position="1105"/>
    </location>
</feature>
<dbReference type="Pfam" id="PF06628">
    <property type="entry name" value="Catalase-rel"/>
    <property type="match status" value="1"/>
</dbReference>
<gene>
    <name evidence="13" type="primary">AlNc14C196G8566</name>
    <name evidence="13" type="ORF">ALNC14_096350</name>
</gene>
<evidence type="ECO:0000256" key="7">
    <source>
        <dbReference type="ARBA" id="ARBA00023324"/>
    </source>
</evidence>
<evidence type="ECO:0000256" key="1">
    <source>
        <dbReference type="ARBA" id="ARBA00005329"/>
    </source>
</evidence>
<dbReference type="PANTHER" id="PTHR11465:SF9">
    <property type="entry name" value="CATALASE"/>
    <property type="match status" value="1"/>
</dbReference>
<dbReference type="PRINTS" id="PR00067">
    <property type="entry name" value="CATALASE"/>
</dbReference>
<proteinExistence type="inferred from homology"/>
<dbReference type="EMBL" id="FR824241">
    <property type="protein sequence ID" value="CCA23491.1"/>
    <property type="molecule type" value="Genomic_DNA"/>
</dbReference>
<dbReference type="SUPFAM" id="SSF56634">
    <property type="entry name" value="Heme-dependent catalase-like"/>
    <property type="match status" value="1"/>
</dbReference>
<dbReference type="EC" id="1.11.1.6" evidence="9"/>
<dbReference type="InterPro" id="IPR024708">
    <property type="entry name" value="Catalase_AS"/>
</dbReference>
<sequence length="1125" mass="125835">MAVHGTDKCSFHKNRRQCIIDECTNQVYARKLCVRHGGKKQCLFDGCEAHARGGGYCLQHGGFSVKRFCTVDGCKKQAHARQKCVRHGGGRRCRIQGCMHHARAGGICNRHSHDHKCRIDGCVKVAQHLGAICFHHAMELRAEGKIASQGNLPKATHFEQIEYKHDMKKRMLKVADRSPKLPAQSILISNACFDQPYYPNPPINVSSTMCANGSSSSHKVIWSEPLLPSMEEIATSSNLVSPLVSSSLLSKLRSSHPSHGMEAYPTHSHIHMKYKPSSACSVGDVAETHYHHTSGEDDLEYILNSYSRLISPAGMSYPDHWSGSIFYGNPRSSSIFNTANDKYMVTSSTTSAPALVRLNSLLPPAPVVCFVSRRLGVWCDSKHEQDISVMPPPSLKVLVIGPKSSGKTTIANFLAGHQDRLGGQERYQPTIAVRILESECNKANIELWDVSGDQIYEACWPAIIKDAHGVVLVYNPESHAHESEAMLWYEWFVSNPGLNPAAQCLILAHTATSTKSPSTTSKLRVKANRIATAFDTPSVIKSEYEKFADSLSEYIETQHRQRNHPEDSPGSRNVAVPRYLLSGLTDHPFLKCLLASHMTTPTLTTSSGQPIPRNGLTASVTAGPRGPILLEDFALLDTLAHFDRERIPERVVHAKGAGAFGYFEVTSDEIRKYCKAKMFSKVGKRTPIAARFSQVALESGSSDTVRDVRGFAVKFYSEEGNWDLVGNNTPIFFIRDPILFPSFIHALKRNPQTHLRDNNLFWDFLSLRPESLHQQTILFSDRGIPDGYRFMNGYGSNTFRNVNKNGEEVFVKYHYKSDQGIRTLSDEEAQKLSGLDADYALRDLFESIASENFPVWTMYIQVMTPEQAQKCSFNPFDVTKIWPHKEFPLIEVGRFVLNRNPQNYFAEVEQLIFSPAHFIPGIGPSPDKVLQGRLFSYNDAHYHRLGVNYTQIPVNRTVVNSETYHRDGLMRVDGNMLNTPAHFPNSLGGPGESKTEKFQSYAGDFSMVDKYETRDDDNFTQARLFYQKVLDDSGRQRLAGNIAGSLVNASKPVQARALANFEKVDPDYAKRVEKQLEIQEKENAAGKVKEKQPTAPMNPPRAPFKVSMEMSDDVLAPQFRRQCAV</sequence>
<dbReference type="InterPro" id="IPR010582">
    <property type="entry name" value="Catalase_immune_responsive"/>
</dbReference>
<dbReference type="CDD" id="cd08156">
    <property type="entry name" value="catalase_clade_3"/>
    <property type="match status" value="1"/>
</dbReference>
<feature type="compositionally biased region" description="Basic and acidic residues" evidence="11">
    <location>
        <begin position="1080"/>
        <end position="1092"/>
    </location>
</feature>
<evidence type="ECO:0000256" key="8">
    <source>
        <dbReference type="ARBA" id="ARBA00049254"/>
    </source>
</evidence>
<reference evidence="13" key="2">
    <citation type="submission" date="2011-02" db="EMBL/GenBank/DDBJ databases">
        <authorList>
            <person name="MacLean D."/>
        </authorList>
    </citation>
    <scope>NUCLEOTIDE SEQUENCE</scope>
</reference>
<dbReference type="FunFam" id="2.40.180.10:FF:000001">
    <property type="entry name" value="Catalase"/>
    <property type="match status" value="1"/>
</dbReference>
<keyword evidence="3 9" id="KW-0349">Heme</keyword>
<dbReference type="InterPro" id="IPR040333">
    <property type="entry name" value="Catalase_3"/>
</dbReference>
<evidence type="ECO:0000256" key="4">
    <source>
        <dbReference type="ARBA" id="ARBA00022723"/>
    </source>
</evidence>
<evidence type="ECO:0000256" key="3">
    <source>
        <dbReference type="ARBA" id="ARBA00022617"/>
    </source>
</evidence>
<keyword evidence="6 9" id="KW-0408">Iron</keyword>
<dbReference type="HOGENOM" id="CLU_279829_0_0_1"/>
<evidence type="ECO:0000259" key="12">
    <source>
        <dbReference type="SMART" id="SM01060"/>
    </source>
</evidence>
<name>F0WQ85_9STRA</name>
<dbReference type="GO" id="GO:0005777">
    <property type="term" value="C:peroxisome"/>
    <property type="evidence" value="ECO:0007669"/>
    <property type="project" value="TreeGrafter"/>
</dbReference>